<dbReference type="Proteomes" id="UP000194577">
    <property type="component" value="Unassembled WGS sequence"/>
</dbReference>
<reference evidence="2 3" key="1">
    <citation type="submission" date="2017-10" db="EMBL/GenBank/DDBJ databases">
        <title>Draft genome sequence of cellulolytic Actinomyces sp CtC72 isolated from cattle rumen fluid.</title>
        <authorList>
            <person name="Joshi A.J."/>
            <person name="Vasudevan G."/>
            <person name="Lanjekar V.B."/>
            <person name="Hivarkar S."/>
            <person name="Engineer A."/>
            <person name="Pore S.D."/>
            <person name="Dhakephalkar P.K."/>
            <person name="Dagar S."/>
        </authorList>
    </citation>
    <scope>NUCLEOTIDE SEQUENCE [LARGE SCALE GENOMIC DNA]</scope>
    <source>
        <strain evidence="3">CtC72</strain>
    </source>
</reference>
<gene>
    <name evidence="2" type="ORF">BW737_009295</name>
</gene>
<proteinExistence type="predicted"/>
<comment type="caution">
    <text evidence="2">The sequence shown here is derived from an EMBL/GenBank/DDBJ whole genome shotgun (WGS) entry which is preliminary data.</text>
</comment>
<dbReference type="RefSeq" id="WP_086615817.1">
    <property type="nucleotide sequence ID" value="NZ_MTPX02000044.1"/>
</dbReference>
<feature type="region of interest" description="Disordered" evidence="1">
    <location>
        <begin position="54"/>
        <end position="187"/>
    </location>
</feature>
<evidence type="ECO:0000256" key="1">
    <source>
        <dbReference type="SAM" id="MobiDB-lite"/>
    </source>
</evidence>
<organism evidence="2 3">
    <name type="scientific">Actinomyces ruminis</name>
    <dbReference type="NCBI Taxonomy" id="1937003"/>
    <lineage>
        <taxon>Bacteria</taxon>
        <taxon>Bacillati</taxon>
        <taxon>Actinomycetota</taxon>
        <taxon>Actinomycetes</taxon>
        <taxon>Actinomycetales</taxon>
        <taxon>Actinomycetaceae</taxon>
        <taxon>Actinomyces</taxon>
    </lineage>
</organism>
<accession>A0ABX4MAK7</accession>
<evidence type="ECO:0000313" key="2">
    <source>
        <dbReference type="EMBL" id="PHP52463.1"/>
    </source>
</evidence>
<sequence>MRLDSNLTARQLWLIAADAEHRDPDLLDQIVDHPAAYRALSDWAVAALAEEDVRAVAPPPEPEEEPTPQRRGLRLPSVGLPRVRRTISPDGSGGAPEGDGAEDDSGVTGDAAFEESGPDRADDVSAPTAYVQEDEGSGGMGAWLAAAPMSQASASVPAAPRKAAPAADYSSALAEPAEVGNESRSCR</sequence>
<dbReference type="EMBL" id="MTPX02000044">
    <property type="protein sequence ID" value="PHP52463.1"/>
    <property type="molecule type" value="Genomic_DNA"/>
</dbReference>
<protein>
    <submittedName>
        <fullName evidence="2">Uncharacterized protein</fullName>
    </submittedName>
</protein>
<name>A0ABX4MAK7_9ACTO</name>
<evidence type="ECO:0000313" key="3">
    <source>
        <dbReference type="Proteomes" id="UP000194577"/>
    </source>
</evidence>
<feature type="compositionally biased region" description="Low complexity" evidence="1">
    <location>
        <begin position="152"/>
        <end position="174"/>
    </location>
</feature>
<keyword evidence="3" id="KW-1185">Reference proteome</keyword>